<dbReference type="Gene3D" id="3.40.50.720">
    <property type="entry name" value="NAD(P)-binding Rossmann-like Domain"/>
    <property type="match status" value="1"/>
</dbReference>
<evidence type="ECO:0000313" key="5">
    <source>
        <dbReference type="EMBL" id="SEE19255.1"/>
    </source>
</evidence>
<dbReference type="SUPFAM" id="SSF55347">
    <property type="entry name" value="Glyceraldehyde-3-phosphate dehydrogenase-like, C-terminal domain"/>
    <property type="match status" value="1"/>
</dbReference>
<dbReference type="Pfam" id="PF22725">
    <property type="entry name" value="GFO_IDH_MocA_C3"/>
    <property type="match status" value="1"/>
</dbReference>
<dbReference type="AlphaFoldDB" id="A0A1H5GUI7"/>
<evidence type="ECO:0000256" key="1">
    <source>
        <dbReference type="ARBA" id="ARBA00023002"/>
    </source>
</evidence>
<dbReference type="Gene3D" id="3.30.360.10">
    <property type="entry name" value="Dihydrodipicolinate Reductase, domain 2"/>
    <property type="match status" value="1"/>
</dbReference>
<dbReference type="GO" id="GO:0016491">
    <property type="term" value="F:oxidoreductase activity"/>
    <property type="evidence" value="ECO:0007669"/>
    <property type="project" value="UniProtKB-KW"/>
</dbReference>
<evidence type="ECO:0000259" key="4">
    <source>
        <dbReference type="Pfam" id="PF22725"/>
    </source>
</evidence>
<evidence type="ECO:0000256" key="2">
    <source>
        <dbReference type="ARBA" id="ARBA00023027"/>
    </source>
</evidence>
<organism evidence="5 6">
    <name type="scientific">Ruania alba</name>
    <dbReference type="NCBI Taxonomy" id="648782"/>
    <lineage>
        <taxon>Bacteria</taxon>
        <taxon>Bacillati</taxon>
        <taxon>Actinomycetota</taxon>
        <taxon>Actinomycetes</taxon>
        <taxon>Micrococcales</taxon>
        <taxon>Ruaniaceae</taxon>
        <taxon>Ruania</taxon>
    </lineage>
</organism>
<protein>
    <submittedName>
        <fullName evidence="5">Predicted dehydrogenase</fullName>
    </submittedName>
</protein>
<dbReference type="InterPro" id="IPR055170">
    <property type="entry name" value="GFO_IDH_MocA-like_dom"/>
</dbReference>
<dbReference type="PANTHER" id="PTHR43818">
    <property type="entry name" value="BCDNA.GH03377"/>
    <property type="match status" value="1"/>
</dbReference>
<dbReference type="PANTHER" id="PTHR43818:SF11">
    <property type="entry name" value="BCDNA.GH03377"/>
    <property type="match status" value="1"/>
</dbReference>
<sequence>MRVAVIGAGSFAQSHLAAYAHLDRAEVAWICDPDRDAAHAAAKRWGVPRIAPDLDTILADDDVHLVDLVTPVALHAPQAIQVLDAGRFVLCEKPMALGLEEATEVADADRASTGNLMVKYHQRFDPVHERVRDGLAEQLWGAGLVAHIEILGDHLAALRSPHHWRGNPAMTGGGCLFESGSHLIDLAHFWFGPSRRVTATANQLAAGNPEKGEDTATMMVEFDSGTMMTLVGFWGAPGWDWRKEIFTSEQIRLSIETGSDNVLRRRDSRGGNQVVAVEENWFDRSVTRSIAHALDCAAGDARPLVTVEDSLQSMRTLDAAYRSIAEGRSIELA</sequence>
<keyword evidence="6" id="KW-1185">Reference proteome</keyword>
<dbReference type="STRING" id="648782.SAMN04488554_1760"/>
<keyword evidence="2" id="KW-0520">NAD</keyword>
<dbReference type="Pfam" id="PF01408">
    <property type="entry name" value="GFO_IDH_MocA"/>
    <property type="match status" value="1"/>
</dbReference>
<feature type="domain" description="Gfo/Idh/MocA-like oxidoreductase N-terminal" evidence="3">
    <location>
        <begin position="1"/>
        <end position="119"/>
    </location>
</feature>
<dbReference type="Proteomes" id="UP000199220">
    <property type="component" value="Unassembled WGS sequence"/>
</dbReference>
<dbReference type="InterPro" id="IPR050463">
    <property type="entry name" value="Gfo/Idh/MocA_oxidrdct_glycsds"/>
</dbReference>
<reference evidence="6" key="1">
    <citation type="submission" date="2016-10" db="EMBL/GenBank/DDBJ databases">
        <authorList>
            <person name="Varghese N."/>
            <person name="Submissions S."/>
        </authorList>
    </citation>
    <scope>NUCLEOTIDE SEQUENCE [LARGE SCALE GENOMIC DNA]</scope>
    <source>
        <strain evidence="6">DSM 21368</strain>
    </source>
</reference>
<dbReference type="GO" id="GO:0000166">
    <property type="term" value="F:nucleotide binding"/>
    <property type="evidence" value="ECO:0007669"/>
    <property type="project" value="InterPro"/>
</dbReference>
<evidence type="ECO:0000259" key="3">
    <source>
        <dbReference type="Pfam" id="PF01408"/>
    </source>
</evidence>
<accession>A0A1H5GUI7</accession>
<dbReference type="EMBL" id="FNTX01000001">
    <property type="protein sequence ID" value="SEE19255.1"/>
    <property type="molecule type" value="Genomic_DNA"/>
</dbReference>
<name>A0A1H5GUI7_9MICO</name>
<dbReference type="InterPro" id="IPR000683">
    <property type="entry name" value="Gfo/Idh/MocA-like_OxRdtase_N"/>
</dbReference>
<feature type="domain" description="GFO/IDH/MocA-like oxidoreductase" evidence="4">
    <location>
        <begin position="130"/>
        <end position="248"/>
    </location>
</feature>
<proteinExistence type="predicted"/>
<gene>
    <name evidence="5" type="ORF">SAMN04488554_1760</name>
</gene>
<dbReference type="SUPFAM" id="SSF51735">
    <property type="entry name" value="NAD(P)-binding Rossmann-fold domains"/>
    <property type="match status" value="1"/>
</dbReference>
<evidence type="ECO:0000313" key="6">
    <source>
        <dbReference type="Proteomes" id="UP000199220"/>
    </source>
</evidence>
<keyword evidence="1" id="KW-0560">Oxidoreductase</keyword>
<dbReference type="InterPro" id="IPR036291">
    <property type="entry name" value="NAD(P)-bd_dom_sf"/>
</dbReference>